<dbReference type="Gene3D" id="2.40.170.20">
    <property type="entry name" value="TonB-dependent receptor, beta-barrel domain"/>
    <property type="match status" value="1"/>
</dbReference>
<dbReference type="InterPro" id="IPR037066">
    <property type="entry name" value="Plug_dom_sf"/>
</dbReference>
<dbReference type="PANTHER" id="PTHR30069">
    <property type="entry name" value="TONB-DEPENDENT OUTER MEMBRANE RECEPTOR"/>
    <property type="match status" value="1"/>
</dbReference>
<proteinExistence type="inferred from homology"/>
<dbReference type="InterPro" id="IPR000531">
    <property type="entry name" value="Beta-barrel_TonB"/>
</dbReference>
<gene>
    <name evidence="14" type="ORF">H4P12_04465</name>
</gene>
<feature type="chain" id="PRO_5037049302" evidence="11">
    <location>
        <begin position="28"/>
        <end position="655"/>
    </location>
</feature>
<evidence type="ECO:0000256" key="6">
    <source>
        <dbReference type="ARBA" id="ARBA00023077"/>
    </source>
</evidence>
<dbReference type="InterPro" id="IPR036942">
    <property type="entry name" value="Beta-barrel_TonB_sf"/>
</dbReference>
<keyword evidence="11" id="KW-0732">Signal</keyword>
<evidence type="ECO:0000256" key="7">
    <source>
        <dbReference type="ARBA" id="ARBA00023136"/>
    </source>
</evidence>
<dbReference type="InterPro" id="IPR039426">
    <property type="entry name" value="TonB-dep_rcpt-like"/>
</dbReference>
<comment type="similarity">
    <text evidence="2 9 10">Belongs to the TonB-dependent receptor family.</text>
</comment>
<accession>A0A926JAF7</accession>
<dbReference type="PROSITE" id="PS52016">
    <property type="entry name" value="TONB_DEPENDENT_REC_3"/>
    <property type="match status" value="1"/>
</dbReference>
<evidence type="ECO:0000256" key="3">
    <source>
        <dbReference type="ARBA" id="ARBA00022448"/>
    </source>
</evidence>
<organism evidence="14 15">
    <name type="scientific">Paracoccus amoyensis</name>
    <dbReference type="NCBI Taxonomy" id="2760093"/>
    <lineage>
        <taxon>Bacteria</taxon>
        <taxon>Pseudomonadati</taxon>
        <taxon>Pseudomonadota</taxon>
        <taxon>Alphaproteobacteria</taxon>
        <taxon>Rhodobacterales</taxon>
        <taxon>Paracoccaceae</taxon>
        <taxon>Paracoccus</taxon>
    </lineage>
</organism>
<sequence length="655" mass="70216">MAPNRLFKAALLLSALPICIMPMPALTQGASEQAIMLDPIVIRARDDDGNAADRGTSEYVADAELDRARMGDLKDLFSGIASVSVGGGIPVAQKIFVNGVDMLNLAVTVDGAAQNNRIFHHVSANAFDPGLMKFVRVDAGIAAADAGPNAMAGAVVMETVDAGDVLMDGQAVGGNARLSYGSNGGTLAGSVTLAGQHQGFEWLAYIKRATGDDYETGAGDVVEGSAADLNAGLLKFAYEADTGHRIELSGQRMEDNALRPYRANIIGVGRPFPLRRYDTERSTYTLSYRNMQADGVWDPRVTIGWSEVDIGVDQPLDTAYGVSRGLNKTFSVKAENRFHLSATDSISAGLDYYDRESRYSDALTSGISENAQNIGIFGQARMEPSDPLSLSFGARWDRQDFEGTSGWQDSFSGFSANGSASYAVTDTLSLRAGASTVFGGLTMEDNFIFNPAWDYGALRASRSRNYALGFDYDAGDLRLDGELFLTQIDDVRFSSYAANDSADMESRGFNLGLGYGWADGFLRASYSRSKVKVDGAGTDSYTAVDLGAPLGGVFAIEAQHTLAQYDLTVGGSIEAAQRYSDTEVDADREIPGYAVLNLFAEYTPAGFDGLVIRGQIENVLDKEYADRATYGQDFSSVEPLNEPGRNISLVLTKQF</sequence>
<evidence type="ECO:0000256" key="4">
    <source>
        <dbReference type="ARBA" id="ARBA00022452"/>
    </source>
</evidence>
<dbReference type="GO" id="GO:0044718">
    <property type="term" value="P:siderophore transmembrane transport"/>
    <property type="evidence" value="ECO:0007669"/>
    <property type="project" value="TreeGrafter"/>
</dbReference>
<feature type="signal peptide" evidence="11">
    <location>
        <begin position="1"/>
        <end position="27"/>
    </location>
</feature>
<dbReference type="InterPro" id="IPR012910">
    <property type="entry name" value="Plug_dom"/>
</dbReference>
<keyword evidence="3 9" id="KW-0813">Transport</keyword>
<comment type="caution">
    <text evidence="14">The sequence shown here is derived from an EMBL/GenBank/DDBJ whole genome shotgun (WGS) entry which is preliminary data.</text>
</comment>
<feature type="domain" description="TonB-dependent receptor-like beta-barrel" evidence="12">
    <location>
        <begin position="262"/>
        <end position="619"/>
    </location>
</feature>
<evidence type="ECO:0000256" key="8">
    <source>
        <dbReference type="ARBA" id="ARBA00023237"/>
    </source>
</evidence>
<evidence type="ECO:0000256" key="5">
    <source>
        <dbReference type="ARBA" id="ARBA00022692"/>
    </source>
</evidence>
<protein>
    <submittedName>
        <fullName evidence="14">TonB-dependent receptor</fullName>
    </submittedName>
</protein>
<dbReference type="Pfam" id="PF00593">
    <property type="entry name" value="TonB_dep_Rec_b-barrel"/>
    <property type="match status" value="1"/>
</dbReference>
<evidence type="ECO:0000313" key="15">
    <source>
        <dbReference type="Proteomes" id="UP000608594"/>
    </source>
</evidence>
<keyword evidence="14" id="KW-0675">Receptor</keyword>
<evidence type="ECO:0000256" key="1">
    <source>
        <dbReference type="ARBA" id="ARBA00004571"/>
    </source>
</evidence>
<dbReference type="AlphaFoldDB" id="A0A926JAF7"/>
<comment type="subcellular location">
    <subcellularLocation>
        <location evidence="1 9">Cell outer membrane</location>
        <topology evidence="1 9">Multi-pass membrane protein</topology>
    </subcellularLocation>
</comment>
<feature type="domain" description="TonB-dependent receptor plug" evidence="13">
    <location>
        <begin position="60"/>
        <end position="154"/>
    </location>
</feature>
<dbReference type="GO" id="GO:0009279">
    <property type="term" value="C:cell outer membrane"/>
    <property type="evidence" value="ECO:0007669"/>
    <property type="project" value="UniProtKB-SubCell"/>
</dbReference>
<dbReference type="Pfam" id="PF07715">
    <property type="entry name" value="Plug"/>
    <property type="match status" value="1"/>
</dbReference>
<keyword evidence="15" id="KW-1185">Reference proteome</keyword>
<name>A0A926JAF7_9RHOB</name>
<evidence type="ECO:0000256" key="10">
    <source>
        <dbReference type="RuleBase" id="RU003357"/>
    </source>
</evidence>
<dbReference type="RefSeq" id="WP_187792353.1">
    <property type="nucleotide sequence ID" value="NZ_JACOQL010000001.1"/>
</dbReference>
<evidence type="ECO:0000259" key="13">
    <source>
        <dbReference type="Pfam" id="PF07715"/>
    </source>
</evidence>
<dbReference type="SUPFAM" id="SSF56935">
    <property type="entry name" value="Porins"/>
    <property type="match status" value="1"/>
</dbReference>
<dbReference type="PANTHER" id="PTHR30069:SF41">
    <property type="entry name" value="HEME_HEMOPEXIN UTILIZATION PROTEIN C"/>
    <property type="match status" value="1"/>
</dbReference>
<evidence type="ECO:0000256" key="9">
    <source>
        <dbReference type="PROSITE-ProRule" id="PRU01360"/>
    </source>
</evidence>
<dbReference type="Gene3D" id="2.170.130.10">
    <property type="entry name" value="TonB-dependent receptor, plug domain"/>
    <property type="match status" value="1"/>
</dbReference>
<evidence type="ECO:0000256" key="2">
    <source>
        <dbReference type="ARBA" id="ARBA00009810"/>
    </source>
</evidence>
<keyword evidence="4 9" id="KW-1134">Transmembrane beta strand</keyword>
<keyword evidence="6 10" id="KW-0798">TonB box</keyword>
<reference evidence="14" key="1">
    <citation type="submission" date="2020-08" db="EMBL/GenBank/DDBJ databases">
        <title>Paracoccus amoyensis sp. nov., isolated from the surface seawater at coast of Xiamen, Fujian.</title>
        <authorList>
            <person name="Lyu L."/>
        </authorList>
    </citation>
    <scope>NUCLEOTIDE SEQUENCE</scope>
    <source>
        <strain evidence="14">11-3</strain>
    </source>
</reference>
<keyword evidence="5 9" id="KW-0812">Transmembrane</keyword>
<keyword evidence="7 9" id="KW-0472">Membrane</keyword>
<evidence type="ECO:0000256" key="11">
    <source>
        <dbReference type="SAM" id="SignalP"/>
    </source>
</evidence>
<dbReference type="EMBL" id="JACOQL010000001">
    <property type="protein sequence ID" value="MBC9245981.1"/>
    <property type="molecule type" value="Genomic_DNA"/>
</dbReference>
<evidence type="ECO:0000313" key="14">
    <source>
        <dbReference type="EMBL" id="MBC9245981.1"/>
    </source>
</evidence>
<evidence type="ECO:0000259" key="12">
    <source>
        <dbReference type="Pfam" id="PF00593"/>
    </source>
</evidence>
<keyword evidence="8 9" id="KW-0998">Cell outer membrane</keyword>
<dbReference type="Proteomes" id="UP000608594">
    <property type="component" value="Unassembled WGS sequence"/>
</dbReference>
<dbReference type="GO" id="GO:0015344">
    <property type="term" value="F:siderophore uptake transmembrane transporter activity"/>
    <property type="evidence" value="ECO:0007669"/>
    <property type="project" value="TreeGrafter"/>
</dbReference>